<keyword evidence="4" id="KW-0597">Phosphoprotein</keyword>
<dbReference type="Gene3D" id="3.40.50.980">
    <property type="match status" value="4"/>
</dbReference>
<dbReference type="InterPro" id="IPR023213">
    <property type="entry name" value="CAT-like_dom_sf"/>
</dbReference>
<dbReference type="GO" id="GO:0044550">
    <property type="term" value="P:secondary metabolite biosynthetic process"/>
    <property type="evidence" value="ECO:0007669"/>
    <property type="project" value="UniProtKB-ARBA"/>
</dbReference>
<evidence type="ECO:0000313" key="7">
    <source>
        <dbReference type="Proteomes" id="UP000219522"/>
    </source>
</evidence>
<dbReference type="InterPro" id="IPR000873">
    <property type="entry name" value="AMP-dep_synth/lig_dom"/>
</dbReference>
<keyword evidence="3" id="KW-0596">Phosphopantetheine</keyword>
<dbReference type="SUPFAM" id="SSF53474">
    <property type="entry name" value="alpha/beta-Hydrolases"/>
    <property type="match status" value="1"/>
</dbReference>
<dbReference type="InterPro" id="IPR010071">
    <property type="entry name" value="AA_adenyl_dom"/>
</dbReference>
<dbReference type="CDD" id="cd19544">
    <property type="entry name" value="E-C_NRPS"/>
    <property type="match status" value="1"/>
</dbReference>
<dbReference type="Proteomes" id="UP000219522">
    <property type="component" value="Unassembled WGS sequence"/>
</dbReference>
<dbReference type="SUPFAM" id="SSF52777">
    <property type="entry name" value="CoA-dependent acyltransferases"/>
    <property type="match status" value="4"/>
</dbReference>
<dbReference type="Gene3D" id="2.30.38.10">
    <property type="entry name" value="Luciferase, Domain 3"/>
    <property type="match status" value="2"/>
</dbReference>
<dbReference type="Gene3D" id="1.10.1200.10">
    <property type="entry name" value="ACP-like"/>
    <property type="match status" value="2"/>
</dbReference>
<dbReference type="Gene3D" id="3.30.559.30">
    <property type="entry name" value="Nonribosomal peptide synthetase, condensation domain"/>
    <property type="match status" value="2"/>
</dbReference>
<dbReference type="PROSITE" id="PS00012">
    <property type="entry name" value="PHOSPHOPANTETHEINE"/>
    <property type="match status" value="2"/>
</dbReference>
<evidence type="ECO:0000256" key="3">
    <source>
        <dbReference type="ARBA" id="ARBA00022450"/>
    </source>
</evidence>
<dbReference type="InterPro" id="IPR025110">
    <property type="entry name" value="AMP-bd_C"/>
</dbReference>
<dbReference type="GO" id="GO:0003824">
    <property type="term" value="F:catalytic activity"/>
    <property type="evidence" value="ECO:0007669"/>
    <property type="project" value="InterPro"/>
</dbReference>
<dbReference type="GO" id="GO:0005829">
    <property type="term" value="C:cytosol"/>
    <property type="evidence" value="ECO:0007669"/>
    <property type="project" value="TreeGrafter"/>
</dbReference>
<dbReference type="InterPro" id="IPR045851">
    <property type="entry name" value="AMP-bd_C_sf"/>
</dbReference>
<dbReference type="Pfam" id="PF00501">
    <property type="entry name" value="AMP-binding"/>
    <property type="match status" value="2"/>
</dbReference>
<dbReference type="SUPFAM" id="SSF47336">
    <property type="entry name" value="ACP-like"/>
    <property type="match status" value="2"/>
</dbReference>
<dbReference type="FunFam" id="3.30.300.30:FF:000010">
    <property type="entry name" value="Enterobactin synthetase component F"/>
    <property type="match status" value="2"/>
</dbReference>
<dbReference type="Pfam" id="PF00668">
    <property type="entry name" value="Condensation"/>
    <property type="match status" value="2"/>
</dbReference>
<dbReference type="FunFam" id="1.10.1200.10:FF:000005">
    <property type="entry name" value="Nonribosomal peptide synthetase 1"/>
    <property type="match status" value="1"/>
</dbReference>
<dbReference type="InterPro" id="IPR029058">
    <property type="entry name" value="AB_hydrolase_fold"/>
</dbReference>
<dbReference type="Gene3D" id="3.40.50.1820">
    <property type="entry name" value="alpha/beta hydrolase"/>
    <property type="match status" value="1"/>
</dbReference>
<keyword evidence="7" id="KW-1185">Reference proteome</keyword>
<protein>
    <submittedName>
        <fullName evidence="6">Amino acid adenylation domain-containing protein</fullName>
    </submittedName>
</protein>
<dbReference type="CDD" id="cd05930">
    <property type="entry name" value="A_NRPS"/>
    <property type="match status" value="1"/>
</dbReference>
<evidence type="ECO:0000313" key="6">
    <source>
        <dbReference type="EMBL" id="SOE57277.1"/>
    </source>
</evidence>
<evidence type="ECO:0000256" key="2">
    <source>
        <dbReference type="ARBA" id="ARBA00006432"/>
    </source>
</evidence>
<evidence type="ECO:0000256" key="1">
    <source>
        <dbReference type="ARBA" id="ARBA00001957"/>
    </source>
</evidence>
<dbReference type="GO" id="GO:0043041">
    <property type="term" value="P:amino acid activation for nonribosomal peptide biosynthetic process"/>
    <property type="evidence" value="ECO:0007669"/>
    <property type="project" value="TreeGrafter"/>
</dbReference>
<dbReference type="Gene3D" id="3.30.300.30">
    <property type="match status" value="2"/>
</dbReference>
<gene>
    <name evidence="6" type="ORF">SAMN05446927_1414</name>
</gene>
<dbReference type="InterPro" id="IPR020845">
    <property type="entry name" value="AMP-binding_CS"/>
</dbReference>
<dbReference type="EMBL" id="OCSU01000001">
    <property type="protein sequence ID" value="SOE57277.1"/>
    <property type="molecule type" value="Genomic_DNA"/>
</dbReference>
<comment type="cofactor">
    <cofactor evidence="1">
        <name>pantetheine 4'-phosphate</name>
        <dbReference type="ChEBI" id="CHEBI:47942"/>
    </cofactor>
</comment>
<comment type="similarity">
    <text evidence="2">Belongs to the ATP-dependent AMP-binding enzyme family.</text>
</comment>
<dbReference type="Pfam" id="PF13193">
    <property type="entry name" value="AMP-binding_C"/>
    <property type="match status" value="2"/>
</dbReference>
<dbReference type="InterPro" id="IPR036736">
    <property type="entry name" value="ACP-like_sf"/>
</dbReference>
<dbReference type="Pfam" id="PF00975">
    <property type="entry name" value="Thioesterase"/>
    <property type="match status" value="1"/>
</dbReference>
<dbReference type="Pfam" id="PF00550">
    <property type="entry name" value="PP-binding"/>
    <property type="match status" value="2"/>
</dbReference>
<dbReference type="Gene3D" id="3.30.559.10">
    <property type="entry name" value="Chloramphenicol acetyltransferase-like domain"/>
    <property type="match status" value="2"/>
</dbReference>
<dbReference type="PROSITE" id="PS50075">
    <property type="entry name" value="CARRIER"/>
    <property type="match status" value="2"/>
</dbReference>
<dbReference type="CDD" id="cd17643">
    <property type="entry name" value="A_NRPS_Cytc1-like"/>
    <property type="match status" value="1"/>
</dbReference>
<dbReference type="PROSITE" id="PS00455">
    <property type="entry name" value="AMP_BINDING"/>
    <property type="match status" value="2"/>
</dbReference>
<dbReference type="FunFam" id="2.30.38.10:FF:000001">
    <property type="entry name" value="Non-ribosomal peptide synthetase PvdI"/>
    <property type="match status" value="2"/>
</dbReference>
<sequence length="2399" mass="263214">MLSLPLTPAQLGIFFRQQVDLQDPRFNLAHLTEISGPLDIDVLESALRQTIAEADSVQIRLHGTDGLPHQILGTVDFKLPVFDVSDAADPLKAVEDYVEDKRSTAIDLNQWPLFNIALLRTAFDRFFLFLCFHHLVFDGYSFLLFIERLAEVYSALKGGSQPAQSSWSRLTDSVADDEAYRESSAFQKDQQFWREYLADCSEPPILAGDVENPSPEATTVEAKASLLPETVASLRQVAQQNGTSWSQFITAVMAAYLARVSGQPEEVVLGIPVTARVGRTAKKVPGMMSNVLPLRVPVDPQSSMIDLAKQVSVQSLRVLRHQRYRIKDIRRDLERLEIGQRLFGPIVNIMPGFNSAIAFTDCRIASTRTFSVTPDDLTLHVHDEGEEAGLRLVFDASAALYSSEAVRTHLRRFTQFLEHAIAQPDAPLHALPLLLPGERMLLEKWNDTTAPVPQERCIHQLVERQVACTPDATALVFKDESLTYAQLNVRANRLAHQLIALGVGPEARVALCMERRPDLVVALLAILKAGAAYVPLDPAYPGERLAHMLRDSAPVLLIADTAGREALGDTGALPVLEPEAFDDTQTDHDPQVPGLGPRNLAYVIYTSGSTGTPKGVMVEHRNIVNLAEAQIGLYGVRPESRVVQFVSTGFDVSVADVFMTLGAGAALHLPARDDCLAATSLIEFMRRHAITHAQLPPALLQGQNSLALLPRLQVLVLGGESPGASLMRTAQSDIKVFNAYGPTETTVCATAWCRPDGFDGKNVPIGRPLASTQIYLLDAYGQLVPPGSVGELHIGGAGVARGYLNRPELTAGRFVEDSFSKLPGALMYRTGDLARWLSDGNLEFLGRNDNQVKIRGFRIELGEIEARLAAHEAIREAVVLARETSGADRQLVAYYTLNEGKEAPQNQHLRAHLVRTLPEYMVPAAYVMLEALPLTPNGKLDRRALPAPDDGAFARRGYEAPVGDTETLIAALWADVLGRVRVGRHDNFFELGGHSLLAVTLIERMRQAGVQSDVRVLFSQPSVAAMAAAGESVRNTVAVPPNRIPAGCEVITPEMLPLVTLNEQQIEAVVAQVEGGARNVQDIYPLAPLHEGMLFHHISGGEGDPYLQSMMLAMPERVQLASFVQALQRTIERHDILRTAVLWEGLPEPVQVVWREARVIVEEVSLSPQDGEIEAQLSQRFDSRHHRLDVRQAPMMRLFAARDPANGRWLLQLLGHHMVMDYTALELMLEEIETILRGEAERLPAPLPYRNFVAQARRGISQGEHEAYFREALADVDEPTLPYGLSDVHSDGADIAEFRTVLAAGLSRQLREEARKLGVSVASLFHLAWAHVLGRVSGREDVVFGTVLLGRMQGGEGADRVLGMFINTLPIRVNLHDVSVNDGVRQTHASLSTLLHHEHASLALAQRCSGVAAPLPLFSALLNYRHGRASDMGDDAHTGERAVMLLRGDERTNYPLSLSINDLGDDFELVVQADTRIDTSRVAGYMNCTLDALAQALSQSPSLPVRALDMLPLAEREQLLVKWNDTAVEVPETTVMAMFEGQVSKSPEAVAVVFEAERVTYGELNARANQLAHRLIDEGVRPDDRVAICVERGIEMVIGVLGILKAGAGYVPLDPGYPVERLAYMLGDSTPAVVLAQASTREVLGELSAPLIELNAQAFEAQPTHNPVVADLNPQRLAYVIYTSGSTGQPKGVMIEHRNLARLFATTAQWFEFGAKDVWTLFHSFAFDFSVWEIWGALLHGGRLVVVPKRVSRSPQDFYRLLCEEGVTILNQTPSAFRQLIAAQGESALSHQLRQVVFGGEALEPAILRPWYAREQNAATQLVNMYGITETTVHVTYRALRAEDAKRSGHSAIGVRIPDLRVYVLDDQGQPVPVGVTGEIFVGGAGVARGYLNRADLTAQRFVKDPFSSDSQARMYKTGDLARWLADGTLEYLGRNDHQVKIRGFRIELGEIEAKLLGCKGVREAVVVVRQDSSDDKQLVGYVVGHDGSELTAANLREQMLLVLADYMVPSAFVQMEALPLTQNGKLDRRALPAPDQSSVVTREYEAPQGEAEITIARIWQELLGVERVGRHDDFFALGGHSLKVITSLSRVASVFDKKVAQIDFYRQPTVAGVAALLARDMSAAQATDTLIPLIARGAAPTRLTVVCAPYAGASATVFQPFADALCSRDPTLSVRAIALPGNELGSNPQDYVSVEQMAQDCADELIATNTGEIAVYGHCVGSFLAVELVRQIERRGKKVALLTVAAAFPLPRILRRLPMPAPFSFTSDRKLQALIQSWGGPTDEMDPDVISFMMGNFRRDAQLTFEHERRRVDEKIAAPILCIVSRDDPLTRGYAFRFRAWSALSDRTTLAVLSEGQHYFVGTQPESVVDVVCEHLDDGEAIRQANERAEPLAVRAGR</sequence>
<dbReference type="NCBIfam" id="TIGR01733">
    <property type="entry name" value="AA-adenyl-dom"/>
    <property type="match status" value="2"/>
</dbReference>
<comment type="caution">
    <text evidence="6">The sequence shown here is derived from an EMBL/GenBank/DDBJ whole genome shotgun (WGS) entry which is preliminary data.</text>
</comment>
<dbReference type="FunFam" id="3.40.50.980:FF:000002">
    <property type="entry name" value="Enterobactin synthetase component F"/>
    <property type="match status" value="1"/>
</dbReference>
<dbReference type="NCBIfam" id="NF003417">
    <property type="entry name" value="PRK04813.1"/>
    <property type="match status" value="2"/>
</dbReference>
<feature type="domain" description="Carrier" evidence="5">
    <location>
        <begin position="960"/>
        <end position="1034"/>
    </location>
</feature>
<feature type="domain" description="Carrier" evidence="5">
    <location>
        <begin position="2047"/>
        <end position="2122"/>
    </location>
</feature>
<proteinExistence type="inferred from homology"/>
<reference evidence="6 7" key="1">
    <citation type="submission" date="2017-09" db="EMBL/GenBank/DDBJ databases">
        <authorList>
            <person name="Varghese N."/>
            <person name="Submissions S."/>
        </authorList>
    </citation>
    <scope>NUCLEOTIDE SEQUENCE [LARGE SCALE GENOMIC DNA]</scope>
    <source>
        <strain evidence="6 7">OK806</strain>
    </source>
</reference>
<evidence type="ECO:0000259" key="5">
    <source>
        <dbReference type="PROSITE" id="PS50075"/>
    </source>
</evidence>
<dbReference type="FunFam" id="3.40.50.980:FF:000001">
    <property type="entry name" value="Non-ribosomal peptide synthetase"/>
    <property type="match status" value="1"/>
</dbReference>
<dbReference type="InterPro" id="IPR001242">
    <property type="entry name" value="Condensation_dom"/>
</dbReference>
<dbReference type="InterPro" id="IPR001031">
    <property type="entry name" value="Thioesterase"/>
</dbReference>
<dbReference type="GO" id="GO:0031177">
    <property type="term" value="F:phosphopantetheine binding"/>
    <property type="evidence" value="ECO:0007669"/>
    <property type="project" value="InterPro"/>
</dbReference>
<dbReference type="InterPro" id="IPR020806">
    <property type="entry name" value="PKS_PP-bd"/>
</dbReference>
<dbReference type="PANTHER" id="PTHR45527:SF1">
    <property type="entry name" value="FATTY ACID SYNTHASE"/>
    <property type="match status" value="1"/>
</dbReference>
<dbReference type="SMART" id="SM00823">
    <property type="entry name" value="PKS_PP"/>
    <property type="match status" value="2"/>
</dbReference>
<accession>A0A7Z7I301</accession>
<name>A0A7Z7I301_9BURK</name>
<dbReference type="InterPro" id="IPR009081">
    <property type="entry name" value="PP-bd_ACP"/>
</dbReference>
<evidence type="ECO:0000256" key="4">
    <source>
        <dbReference type="ARBA" id="ARBA00022553"/>
    </source>
</evidence>
<dbReference type="InterPro" id="IPR006162">
    <property type="entry name" value="Ppantetheine_attach_site"/>
</dbReference>
<dbReference type="SUPFAM" id="SSF56801">
    <property type="entry name" value="Acetyl-CoA synthetase-like"/>
    <property type="match status" value="2"/>
</dbReference>
<dbReference type="FunFam" id="3.40.50.12780:FF:000012">
    <property type="entry name" value="Non-ribosomal peptide synthetase"/>
    <property type="match status" value="2"/>
</dbReference>
<organism evidence="6 7">
    <name type="scientific">Caballeronia arationis</name>
    <dbReference type="NCBI Taxonomy" id="1777142"/>
    <lineage>
        <taxon>Bacteria</taxon>
        <taxon>Pseudomonadati</taxon>
        <taxon>Pseudomonadota</taxon>
        <taxon>Betaproteobacteria</taxon>
        <taxon>Burkholderiales</taxon>
        <taxon>Burkholderiaceae</taxon>
        <taxon>Caballeronia</taxon>
    </lineage>
</organism>
<dbReference type="PANTHER" id="PTHR45527">
    <property type="entry name" value="NONRIBOSOMAL PEPTIDE SYNTHETASE"/>
    <property type="match status" value="1"/>
</dbReference>